<name>A0A5N0EMN9_9NOCA</name>
<sequence>MTTFLIIVGVVIVVGGVAGLVALIVTRRWTKALLAGGGSPLTPIHAGTLRTFVDDKAAFVVTAEQTFDAEPGRVWAALDTNGLFSWLPLINGMRYRDGARGVGSTRVFDGLLVAGEEQVIAREEGHRLALTATKSSVPFVMKSIAEEYVVRPTDSGATTLTWTLAVHPRLGGLLPVQMFAPLARPVARWSLRGLSTRI</sequence>
<protein>
    <submittedName>
        <fullName evidence="2">SRPBCC family protein</fullName>
    </submittedName>
</protein>
<dbReference type="InterPro" id="IPR019587">
    <property type="entry name" value="Polyketide_cyclase/dehydratase"/>
</dbReference>
<dbReference type="RefSeq" id="WP_150400372.1">
    <property type="nucleotide sequence ID" value="NZ_VXLC01000001.1"/>
</dbReference>
<keyword evidence="1" id="KW-0472">Membrane</keyword>
<accession>A0A5N0EMN9</accession>
<feature type="transmembrane region" description="Helical" evidence="1">
    <location>
        <begin position="6"/>
        <end position="25"/>
    </location>
</feature>
<comment type="caution">
    <text evidence="2">The sequence shown here is derived from an EMBL/GenBank/DDBJ whole genome shotgun (WGS) entry which is preliminary data.</text>
</comment>
<keyword evidence="1" id="KW-0812">Transmembrane</keyword>
<dbReference type="InterPro" id="IPR023393">
    <property type="entry name" value="START-like_dom_sf"/>
</dbReference>
<dbReference type="OrthoDB" id="4546998at2"/>
<reference evidence="2 3" key="1">
    <citation type="submission" date="2019-09" db="EMBL/GenBank/DDBJ databases">
        <authorList>
            <person name="Wang X."/>
        </authorList>
    </citation>
    <scope>NUCLEOTIDE SEQUENCE [LARGE SCALE GENOMIC DNA]</scope>
    <source>
        <strain evidence="2 3">CICC 11023</strain>
    </source>
</reference>
<dbReference type="AlphaFoldDB" id="A0A5N0EMN9"/>
<evidence type="ECO:0000256" key="1">
    <source>
        <dbReference type="SAM" id="Phobius"/>
    </source>
</evidence>
<dbReference type="SUPFAM" id="SSF55961">
    <property type="entry name" value="Bet v1-like"/>
    <property type="match status" value="1"/>
</dbReference>
<keyword evidence="1" id="KW-1133">Transmembrane helix</keyword>
<dbReference type="Proteomes" id="UP000323876">
    <property type="component" value="Unassembled WGS sequence"/>
</dbReference>
<dbReference type="Pfam" id="PF10604">
    <property type="entry name" value="Polyketide_cyc2"/>
    <property type="match status" value="1"/>
</dbReference>
<evidence type="ECO:0000313" key="3">
    <source>
        <dbReference type="Proteomes" id="UP000323876"/>
    </source>
</evidence>
<dbReference type="CDD" id="cd07821">
    <property type="entry name" value="PYR_PYL_RCAR_like"/>
    <property type="match status" value="1"/>
</dbReference>
<gene>
    <name evidence="2" type="ORF">F3087_04030</name>
</gene>
<proteinExistence type="predicted"/>
<dbReference type="Gene3D" id="3.30.530.20">
    <property type="match status" value="1"/>
</dbReference>
<evidence type="ECO:0000313" key="2">
    <source>
        <dbReference type="EMBL" id="KAA8890462.1"/>
    </source>
</evidence>
<keyword evidence="3" id="KW-1185">Reference proteome</keyword>
<dbReference type="EMBL" id="VXLC01000001">
    <property type="protein sequence ID" value="KAA8890462.1"/>
    <property type="molecule type" value="Genomic_DNA"/>
</dbReference>
<organism evidence="2 3">
    <name type="scientific">Nocardia colli</name>
    <dbReference type="NCBI Taxonomy" id="2545717"/>
    <lineage>
        <taxon>Bacteria</taxon>
        <taxon>Bacillati</taxon>
        <taxon>Actinomycetota</taxon>
        <taxon>Actinomycetes</taxon>
        <taxon>Mycobacteriales</taxon>
        <taxon>Nocardiaceae</taxon>
        <taxon>Nocardia</taxon>
    </lineage>
</organism>